<reference evidence="1 2" key="1">
    <citation type="submission" date="2017-10" db="EMBL/GenBank/DDBJ databases">
        <title>Comparative genomics in systemic dimorphic fungi from Ajellomycetaceae.</title>
        <authorList>
            <person name="Munoz J.F."/>
            <person name="Mcewen J.G."/>
            <person name="Clay O.K."/>
            <person name="Cuomo C.A."/>
        </authorList>
    </citation>
    <scope>NUCLEOTIDE SEQUENCE [LARGE SCALE GENOMIC DNA]</scope>
    <source>
        <strain evidence="1 2">UAMH7299</strain>
    </source>
</reference>
<evidence type="ECO:0000313" key="1">
    <source>
        <dbReference type="EMBL" id="PGH01550.1"/>
    </source>
</evidence>
<dbReference type="EMBL" id="PDNA01000235">
    <property type="protein sequence ID" value="PGH01550.1"/>
    <property type="molecule type" value="Genomic_DNA"/>
</dbReference>
<protein>
    <submittedName>
        <fullName evidence="1">Uncharacterized protein</fullName>
    </submittedName>
</protein>
<dbReference type="AlphaFoldDB" id="A0A2B7WY73"/>
<proteinExistence type="predicted"/>
<gene>
    <name evidence="1" type="ORF">AJ80_08984</name>
</gene>
<evidence type="ECO:0000313" key="2">
    <source>
        <dbReference type="Proteomes" id="UP000224634"/>
    </source>
</evidence>
<sequence>MYEVDPISSMDQRTGLPRKCMLIDDVHGIGIPTRSLITTISADGPAELRPVLFHSIIQRRLAELCSRHWLFDKWISDVKIWDDEEWKMIVLEGSCNQEPHSERTNRERPYGIMCRKRARDVPAGILTATGLHCHVAYSPHENLVMRN</sequence>
<accession>A0A2B7WY73</accession>
<keyword evidence="2" id="KW-1185">Reference proteome</keyword>
<dbReference type="Proteomes" id="UP000224634">
    <property type="component" value="Unassembled WGS sequence"/>
</dbReference>
<organism evidence="1 2">
    <name type="scientific">Polytolypa hystricis (strain UAMH7299)</name>
    <dbReference type="NCBI Taxonomy" id="1447883"/>
    <lineage>
        <taxon>Eukaryota</taxon>
        <taxon>Fungi</taxon>
        <taxon>Dikarya</taxon>
        <taxon>Ascomycota</taxon>
        <taxon>Pezizomycotina</taxon>
        <taxon>Eurotiomycetes</taxon>
        <taxon>Eurotiomycetidae</taxon>
        <taxon>Onygenales</taxon>
        <taxon>Onygenales incertae sedis</taxon>
        <taxon>Polytolypa</taxon>
    </lineage>
</organism>
<comment type="caution">
    <text evidence="1">The sequence shown here is derived from an EMBL/GenBank/DDBJ whole genome shotgun (WGS) entry which is preliminary data.</text>
</comment>
<name>A0A2B7WY73_POLH7</name>